<evidence type="ECO:0000313" key="3">
    <source>
        <dbReference type="Proteomes" id="UP000284706"/>
    </source>
</evidence>
<evidence type="ECO:0000256" key="1">
    <source>
        <dbReference type="SAM" id="MobiDB-lite"/>
    </source>
</evidence>
<proteinExistence type="predicted"/>
<sequence length="443" mass="49404">MGWALSADGASGWPSVPYSREDPMRSLRIDVNTIDEKDGGEERVLASKIARRGWQSSLHSRQARCGHPIVRSVILSFTGMGGSGRATAQVSGRDSMHQRRPQLVSADLSTPQDRPEATVGRPEPSPSLVSTTRARGREPPPLEEEHDQGSTETIWGRLWRVDGAVGLVDANWTIYDREHEETPRERLKTSETRRARRHLSSAFRAGARRGEHRDDLRLLVAAILAPENASGRQSEDVRATPARRELAGSREEEEATGVWGRAAAARGCRRRLGWLGTSWLLWGLLDEEKGGCGNVHDRLGSRAKEAGSWRVYKHTYRMLISAGGRWLRAGCDGFRKQDEEQRLRGVQDRCMACPVQWVLRQWRPVAGVGAAKGIVKGDMGRASPPPWNIQSVMIDKDERSPYHRQRPEERGPDAVVVELVVGLCIAVGDDRVRGAKKKRRRRG</sequence>
<dbReference type="AlphaFoldDB" id="A0A409X4G5"/>
<feature type="region of interest" description="Disordered" evidence="1">
    <location>
        <begin position="230"/>
        <end position="251"/>
    </location>
</feature>
<organism evidence="2 3">
    <name type="scientific">Gymnopilus dilepis</name>
    <dbReference type="NCBI Taxonomy" id="231916"/>
    <lineage>
        <taxon>Eukaryota</taxon>
        <taxon>Fungi</taxon>
        <taxon>Dikarya</taxon>
        <taxon>Basidiomycota</taxon>
        <taxon>Agaricomycotina</taxon>
        <taxon>Agaricomycetes</taxon>
        <taxon>Agaricomycetidae</taxon>
        <taxon>Agaricales</taxon>
        <taxon>Agaricineae</taxon>
        <taxon>Hymenogastraceae</taxon>
        <taxon>Gymnopilus</taxon>
    </lineage>
</organism>
<comment type="caution">
    <text evidence="2">The sequence shown here is derived from an EMBL/GenBank/DDBJ whole genome shotgun (WGS) entry which is preliminary data.</text>
</comment>
<dbReference type="EMBL" id="NHYE01004245">
    <property type="protein sequence ID" value="PPQ85668.1"/>
    <property type="molecule type" value="Genomic_DNA"/>
</dbReference>
<accession>A0A409X4G5</accession>
<protein>
    <submittedName>
        <fullName evidence="2">Uncharacterized protein</fullName>
    </submittedName>
</protein>
<name>A0A409X4G5_9AGAR</name>
<dbReference type="InParanoid" id="A0A409X4G5"/>
<gene>
    <name evidence="2" type="ORF">CVT26_011322</name>
</gene>
<reference evidence="2 3" key="1">
    <citation type="journal article" date="2018" name="Evol. Lett.">
        <title>Horizontal gene cluster transfer increased hallucinogenic mushroom diversity.</title>
        <authorList>
            <person name="Reynolds H.T."/>
            <person name="Vijayakumar V."/>
            <person name="Gluck-Thaler E."/>
            <person name="Korotkin H.B."/>
            <person name="Matheny P.B."/>
            <person name="Slot J.C."/>
        </authorList>
    </citation>
    <scope>NUCLEOTIDE SEQUENCE [LARGE SCALE GENOMIC DNA]</scope>
    <source>
        <strain evidence="2 3">SRW20</strain>
    </source>
</reference>
<evidence type="ECO:0000313" key="2">
    <source>
        <dbReference type="EMBL" id="PPQ85668.1"/>
    </source>
</evidence>
<dbReference type="Proteomes" id="UP000284706">
    <property type="component" value="Unassembled WGS sequence"/>
</dbReference>
<feature type="region of interest" description="Disordered" evidence="1">
    <location>
        <begin position="1"/>
        <end position="21"/>
    </location>
</feature>
<feature type="compositionally biased region" description="Basic and acidic residues" evidence="1">
    <location>
        <begin position="233"/>
        <end position="250"/>
    </location>
</feature>
<keyword evidence="3" id="KW-1185">Reference proteome</keyword>
<feature type="region of interest" description="Disordered" evidence="1">
    <location>
        <begin position="81"/>
        <end position="151"/>
    </location>
</feature>